<evidence type="ECO:0000313" key="2">
    <source>
        <dbReference type="Proteomes" id="UP000814033"/>
    </source>
</evidence>
<protein>
    <submittedName>
        <fullName evidence="1">Uncharacterized protein</fullName>
    </submittedName>
</protein>
<reference evidence="1" key="1">
    <citation type="submission" date="2021-02" db="EMBL/GenBank/DDBJ databases">
        <authorList>
            <consortium name="DOE Joint Genome Institute"/>
            <person name="Ahrendt S."/>
            <person name="Looney B.P."/>
            <person name="Miyauchi S."/>
            <person name="Morin E."/>
            <person name="Drula E."/>
            <person name="Courty P.E."/>
            <person name="Chicoki N."/>
            <person name="Fauchery L."/>
            <person name="Kohler A."/>
            <person name="Kuo A."/>
            <person name="Labutti K."/>
            <person name="Pangilinan J."/>
            <person name="Lipzen A."/>
            <person name="Riley R."/>
            <person name="Andreopoulos W."/>
            <person name="He G."/>
            <person name="Johnson J."/>
            <person name="Barry K.W."/>
            <person name="Grigoriev I.V."/>
            <person name="Nagy L."/>
            <person name="Hibbett D."/>
            <person name="Henrissat B."/>
            <person name="Matheny P.B."/>
            <person name="Labbe J."/>
            <person name="Martin F."/>
        </authorList>
    </citation>
    <scope>NUCLEOTIDE SEQUENCE</scope>
    <source>
        <strain evidence="1">FP105234-sp</strain>
    </source>
</reference>
<sequence>MGTILGCGQLIATHHPRPPPRPPDGQQPAAPTPVKHKGATRLLRILISEAAYLIWVLRCSRVIEGRILPPPALSTRWTRTINDRLQTDRIIASRIKRSPKAIATVHATWTPTLDDQTDIPDHWADSPEVLVGIKPPRPPT</sequence>
<organism evidence="1 2">
    <name type="scientific">Auriscalpium vulgare</name>
    <dbReference type="NCBI Taxonomy" id="40419"/>
    <lineage>
        <taxon>Eukaryota</taxon>
        <taxon>Fungi</taxon>
        <taxon>Dikarya</taxon>
        <taxon>Basidiomycota</taxon>
        <taxon>Agaricomycotina</taxon>
        <taxon>Agaricomycetes</taxon>
        <taxon>Russulales</taxon>
        <taxon>Auriscalpiaceae</taxon>
        <taxon>Auriscalpium</taxon>
    </lineage>
</organism>
<evidence type="ECO:0000313" key="1">
    <source>
        <dbReference type="EMBL" id="KAI0047992.1"/>
    </source>
</evidence>
<keyword evidence="2" id="KW-1185">Reference proteome</keyword>
<gene>
    <name evidence="1" type="ORF">FA95DRAFT_1605644</name>
</gene>
<name>A0ACB8RW13_9AGAM</name>
<proteinExistence type="predicted"/>
<dbReference type="EMBL" id="MU275894">
    <property type="protein sequence ID" value="KAI0047992.1"/>
    <property type="molecule type" value="Genomic_DNA"/>
</dbReference>
<dbReference type="Proteomes" id="UP000814033">
    <property type="component" value="Unassembled WGS sequence"/>
</dbReference>
<comment type="caution">
    <text evidence="1">The sequence shown here is derived from an EMBL/GenBank/DDBJ whole genome shotgun (WGS) entry which is preliminary data.</text>
</comment>
<accession>A0ACB8RW13</accession>
<reference evidence="1" key="2">
    <citation type="journal article" date="2022" name="New Phytol.">
        <title>Evolutionary transition to the ectomycorrhizal habit in the genomes of a hyperdiverse lineage of mushroom-forming fungi.</title>
        <authorList>
            <person name="Looney B."/>
            <person name="Miyauchi S."/>
            <person name="Morin E."/>
            <person name="Drula E."/>
            <person name="Courty P.E."/>
            <person name="Kohler A."/>
            <person name="Kuo A."/>
            <person name="LaButti K."/>
            <person name="Pangilinan J."/>
            <person name="Lipzen A."/>
            <person name="Riley R."/>
            <person name="Andreopoulos W."/>
            <person name="He G."/>
            <person name="Johnson J."/>
            <person name="Nolan M."/>
            <person name="Tritt A."/>
            <person name="Barry K.W."/>
            <person name="Grigoriev I.V."/>
            <person name="Nagy L.G."/>
            <person name="Hibbett D."/>
            <person name="Henrissat B."/>
            <person name="Matheny P.B."/>
            <person name="Labbe J."/>
            <person name="Martin F.M."/>
        </authorList>
    </citation>
    <scope>NUCLEOTIDE SEQUENCE</scope>
    <source>
        <strain evidence="1">FP105234-sp</strain>
    </source>
</reference>